<evidence type="ECO:0000313" key="9">
    <source>
        <dbReference type="EMBL" id="RAH63192.1"/>
    </source>
</evidence>
<dbReference type="InterPro" id="IPR007219">
    <property type="entry name" value="XnlR_reg_dom"/>
</dbReference>
<proteinExistence type="predicted"/>
<dbReference type="GO" id="GO:0009893">
    <property type="term" value="P:positive regulation of metabolic process"/>
    <property type="evidence" value="ECO:0007669"/>
    <property type="project" value="UniProtKB-ARBA"/>
</dbReference>
<dbReference type="Pfam" id="PF00172">
    <property type="entry name" value="Zn_clus"/>
    <property type="match status" value="1"/>
</dbReference>
<keyword evidence="6" id="KW-0539">Nucleus</keyword>
<evidence type="ECO:0000256" key="1">
    <source>
        <dbReference type="ARBA" id="ARBA00022723"/>
    </source>
</evidence>
<dbReference type="Pfam" id="PF04082">
    <property type="entry name" value="Fungal_trans"/>
    <property type="match status" value="1"/>
</dbReference>
<evidence type="ECO:0000256" key="4">
    <source>
        <dbReference type="ARBA" id="ARBA00023125"/>
    </source>
</evidence>
<dbReference type="AlphaFoldDB" id="A0A8G1RDQ2"/>
<dbReference type="PROSITE" id="PS50048">
    <property type="entry name" value="ZN2_CY6_FUNGAL_2"/>
    <property type="match status" value="1"/>
</dbReference>
<sequence length="604" mass="67931">MSSQEASGHRQVRTRAKQACLHCNRRRIRCNVLQMRPCQNCLSLNVPCEIGVSKRGKYPRKKTARQHAMSQTDGNSVQLPTSSGKGRSHSTSPSGGKDEEREPHVHPMSGDAASAHQTVFFGESSPLTVVIDEGRRSPEKGSGELHMTRFHYPIPEKLNAFNTRDEAFRAHKVKKEDQLRADGAFLYPPPETCAILLRAYFDWFHPCFPILDRAAVYEGYAQGILSPLLLQAMLFIGVSLCTDEAFSQTEFPVRYWAKLLFYSRAKAIYDAEWKSNKTVKIQSLFLLSFWRGGPSEERDIRFWLGIAIDLAQKRGMHLMYARDQQSAAALGLPPHIRDEDCDVAMLEPDDIREEEAGGQGLFGVQCIEDLRYPAEMAKLAKLLRSIVSTHYSPVSPSSSGTSRAVLHEQLVDWESDMPPELKLENATSPRARFLAGLLQMTYQITHAFSTLCIHTIEFRRSSGTGRKLAEHRARLCLLSLQELQKSWDLENWVLNLFFRCLDDSTARTLRPVDATAPPPKTEARDYVPATPDAFPALNMNPEGHTLDAPCQSAHSPYPTGDISAPSDWYGLFNFAEDYTDISGVISSHDPSINLQNLEILYRFL</sequence>
<dbReference type="CDD" id="cd00067">
    <property type="entry name" value="GAL4"/>
    <property type="match status" value="1"/>
</dbReference>
<protein>
    <recommendedName>
        <fullName evidence="8">Zn(2)-C6 fungal-type domain-containing protein</fullName>
    </recommendedName>
</protein>
<dbReference type="GO" id="GO:0000981">
    <property type="term" value="F:DNA-binding transcription factor activity, RNA polymerase II-specific"/>
    <property type="evidence" value="ECO:0007669"/>
    <property type="project" value="InterPro"/>
</dbReference>
<feature type="domain" description="Zn(2)-C6 fungal-type" evidence="8">
    <location>
        <begin position="19"/>
        <end position="50"/>
    </location>
</feature>
<dbReference type="Gene3D" id="4.10.240.10">
    <property type="entry name" value="Zn(2)-C6 fungal-type DNA-binding domain"/>
    <property type="match status" value="1"/>
</dbReference>
<keyword evidence="10" id="KW-1185">Reference proteome</keyword>
<gene>
    <name evidence="9" type="ORF">BO85DRAFT_387261</name>
</gene>
<dbReference type="EMBL" id="KZ825054">
    <property type="protein sequence ID" value="RAH63192.1"/>
    <property type="molecule type" value="Genomic_DNA"/>
</dbReference>
<keyword evidence="5" id="KW-0804">Transcription</keyword>
<evidence type="ECO:0000256" key="5">
    <source>
        <dbReference type="ARBA" id="ARBA00023163"/>
    </source>
</evidence>
<dbReference type="InterPro" id="IPR001138">
    <property type="entry name" value="Zn2Cys6_DnaBD"/>
</dbReference>
<feature type="compositionally biased region" description="Polar residues" evidence="7">
    <location>
        <begin position="68"/>
        <end position="94"/>
    </location>
</feature>
<accession>A0A8G1RDQ2</accession>
<reference evidence="9 10" key="1">
    <citation type="submission" date="2018-02" db="EMBL/GenBank/DDBJ databases">
        <title>The genomes of Aspergillus section Nigri reveals drivers in fungal speciation.</title>
        <authorList>
            <consortium name="DOE Joint Genome Institute"/>
            <person name="Vesth T.C."/>
            <person name="Nybo J."/>
            <person name="Theobald S."/>
            <person name="Brandl J."/>
            <person name="Frisvad J.C."/>
            <person name="Nielsen K.F."/>
            <person name="Lyhne E.K."/>
            <person name="Kogle M.E."/>
            <person name="Kuo A."/>
            <person name="Riley R."/>
            <person name="Clum A."/>
            <person name="Nolan M."/>
            <person name="Lipzen A."/>
            <person name="Salamov A."/>
            <person name="Henrissat B."/>
            <person name="Wiebenga A."/>
            <person name="De vries R.P."/>
            <person name="Grigoriev I.V."/>
            <person name="Mortensen U.H."/>
            <person name="Andersen M.R."/>
            <person name="Baker S.E."/>
        </authorList>
    </citation>
    <scope>NUCLEOTIDE SEQUENCE [LARGE SCALE GENOMIC DNA]</scope>
    <source>
        <strain evidence="9 10">CBS 112811</strain>
    </source>
</reference>
<evidence type="ECO:0000259" key="8">
    <source>
        <dbReference type="PROSITE" id="PS50048"/>
    </source>
</evidence>
<keyword evidence="2" id="KW-0862">Zinc</keyword>
<keyword evidence="3" id="KW-0805">Transcription regulation</keyword>
<dbReference type="InterPro" id="IPR036864">
    <property type="entry name" value="Zn2-C6_fun-type_DNA-bd_sf"/>
</dbReference>
<feature type="compositionally biased region" description="Basic residues" evidence="7">
    <location>
        <begin position="55"/>
        <end position="65"/>
    </location>
</feature>
<feature type="compositionally biased region" description="Basic and acidic residues" evidence="7">
    <location>
        <begin position="96"/>
        <end position="105"/>
    </location>
</feature>
<dbReference type="PANTHER" id="PTHR47171">
    <property type="entry name" value="FARA-RELATED"/>
    <property type="match status" value="1"/>
</dbReference>
<evidence type="ECO:0000313" key="10">
    <source>
        <dbReference type="Proteomes" id="UP000249526"/>
    </source>
</evidence>
<dbReference type="Proteomes" id="UP000249526">
    <property type="component" value="Unassembled WGS sequence"/>
</dbReference>
<dbReference type="GO" id="GO:0006351">
    <property type="term" value="P:DNA-templated transcription"/>
    <property type="evidence" value="ECO:0007669"/>
    <property type="project" value="InterPro"/>
</dbReference>
<evidence type="ECO:0000256" key="7">
    <source>
        <dbReference type="SAM" id="MobiDB-lite"/>
    </source>
</evidence>
<name>A0A8G1RDQ2_9EURO</name>
<keyword evidence="4" id="KW-0238">DNA-binding</keyword>
<feature type="region of interest" description="Disordered" evidence="7">
    <location>
        <begin position="55"/>
        <end position="110"/>
    </location>
</feature>
<dbReference type="SMART" id="SM00066">
    <property type="entry name" value="GAL4"/>
    <property type="match status" value="1"/>
</dbReference>
<evidence type="ECO:0000256" key="3">
    <source>
        <dbReference type="ARBA" id="ARBA00023015"/>
    </source>
</evidence>
<evidence type="ECO:0000256" key="6">
    <source>
        <dbReference type="ARBA" id="ARBA00023242"/>
    </source>
</evidence>
<dbReference type="PANTHER" id="PTHR47171:SF1">
    <property type="entry name" value="ZN(II)2CYS6 TRANSCRIPTION FACTOR (EUROFUNG)"/>
    <property type="match status" value="1"/>
</dbReference>
<dbReference type="GO" id="GO:0003677">
    <property type="term" value="F:DNA binding"/>
    <property type="evidence" value="ECO:0007669"/>
    <property type="project" value="UniProtKB-KW"/>
</dbReference>
<dbReference type="InterPro" id="IPR052073">
    <property type="entry name" value="Amide_Lactam_Regulators"/>
</dbReference>
<evidence type="ECO:0000256" key="2">
    <source>
        <dbReference type="ARBA" id="ARBA00022833"/>
    </source>
</evidence>
<keyword evidence="1" id="KW-0479">Metal-binding</keyword>
<dbReference type="RefSeq" id="XP_025521114.1">
    <property type="nucleotide sequence ID" value="XM_025656666.1"/>
</dbReference>
<dbReference type="CDD" id="cd12148">
    <property type="entry name" value="fungal_TF_MHR"/>
    <property type="match status" value="1"/>
</dbReference>
<dbReference type="SUPFAM" id="SSF57701">
    <property type="entry name" value="Zn2/Cys6 DNA-binding domain"/>
    <property type="match status" value="1"/>
</dbReference>
<organism evidence="9 10">
    <name type="scientific">Aspergillus piperis CBS 112811</name>
    <dbReference type="NCBI Taxonomy" id="1448313"/>
    <lineage>
        <taxon>Eukaryota</taxon>
        <taxon>Fungi</taxon>
        <taxon>Dikarya</taxon>
        <taxon>Ascomycota</taxon>
        <taxon>Pezizomycotina</taxon>
        <taxon>Eurotiomycetes</taxon>
        <taxon>Eurotiomycetidae</taxon>
        <taxon>Eurotiales</taxon>
        <taxon>Aspergillaceae</taxon>
        <taxon>Aspergillus</taxon>
        <taxon>Aspergillus subgen. Circumdati</taxon>
    </lineage>
</organism>
<dbReference type="GO" id="GO:0008270">
    <property type="term" value="F:zinc ion binding"/>
    <property type="evidence" value="ECO:0007669"/>
    <property type="project" value="InterPro"/>
</dbReference>
<dbReference type="GeneID" id="37160068"/>